<feature type="domain" description="Uncharacterised protein YhfZ C-terminal" evidence="2">
    <location>
        <begin position="78"/>
        <end position="310"/>
    </location>
</feature>
<name>A0A235B4B8_9BACL</name>
<evidence type="ECO:0000259" key="2">
    <source>
        <dbReference type="Pfam" id="PF14503"/>
    </source>
</evidence>
<dbReference type="RefSeq" id="WP_094265372.1">
    <property type="nucleotide sequence ID" value="NZ_NOWF01000009.1"/>
</dbReference>
<evidence type="ECO:0008006" key="5">
    <source>
        <dbReference type="Google" id="ProtNLM"/>
    </source>
</evidence>
<feature type="domain" description="YhfZ helix-turn-helix" evidence="1">
    <location>
        <begin position="28"/>
        <end position="74"/>
    </location>
</feature>
<evidence type="ECO:0000259" key="1">
    <source>
        <dbReference type="Pfam" id="PF14502"/>
    </source>
</evidence>
<organism evidence="3 4">
    <name type="scientific">Paludifilum halophilum</name>
    <dbReference type="NCBI Taxonomy" id="1642702"/>
    <lineage>
        <taxon>Bacteria</taxon>
        <taxon>Bacillati</taxon>
        <taxon>Bacillota</taxon>
        <taxon>Bacilli</taxon>
        <taxon>Bacillales</taxon>
        <taxon>Thermoactinomycetaceae</taxon>
        <taxon>Paludifilum</taxon>
    </lineage>
</organism>
<dbReference type="NCBIfam" id="NF041241">
    <property type="entry name" value="YhfZ_full"/>
    <property type="match status" value="1"/>
</dbReference>
<protein>
    <recommendedName>
        <fullName evidence="5">HTH gntR-type domain-containing protein</fullName>
    </recommendedName>
</protein>
<dbReference type="Gene3D" id="1.10.10.10">
    <property type="entry name" value="Winged helix-like DNA-binding domain superfamily/Winged helix DNA-binding domain"/>
    <property type="match status" value="1"/>
</dbReference>
<comment type="caution">
    <text evidence="3">The sequence shown here is derived from an EMBL/GenBank/DDBJ whole genome shotgun (WGS) entry which is preliminary data.</text>
</comment>
<gene>
    <name evidence="3" type="ORF">CHM34_14750</name>
</gene>
<dbReference type="Gene3D" id="3.40.190.10">
    <property type="entry name" value="Periplasmic binding protein-like II"/>
    <property type="match status" value="2"/>
</dbReference>
<accession>A0A235B4B8</accession>
<keyword evidence="4" id="KW-1185">Reference proteome</keyword>
<proteinExistence type="predicted"/>
<dbReference type="InterPro" id="IPR036390">
    <property type="entry name" value="WH_DNA-bd_sf"/>
</dbReference>
<evidence type="ECO:0000313" key="4">
    <source>
        <dbReference type="Proteomes" id="UP000215459"/>
    </source>
</evidence>
<dbReference type="Pfam" id="PF14502">
    <property type="entry name" value="HTH_41"/>
    <property type="match status" value="1"/>
</dbReference>
<dbReference type="InterPro" id="IPR032791">
    <property type="entry name" value="YhfZ_C"/>
</dbReference>
<sequence length="310" mass="34966">MNSPLERIYTKNGKIAQQIARQLIGLPIGSRLPRIDDFVNALRTARGTVQGALKLLEESGAVQLDPRGHLGTFLTNKDQTLLWEIAGRNALVGVMPLPYSRRYEGLATGLVESFQLMNIPFHIAHMRGAHRRIEAVRNRRFDFAIVSRWAAEKTCQESIDLSVLQAFGEKTYVNRHGILFADQSEDRIRPGMRVGIDPSSPDQSDLTRAECRGLDIQWIEVNYMQLFPQLENGEIDAAVWNLDEIPPTSKWGLGTFRSESAQSMSRLLSEATLLTRRPGEEVWAILKELPLKPIIQTQQSVLEGKTLPHY</sequence>
<dbReference type="SUPFAM" id="SSF53850">
    <property type="entry name" value="Periplasmic binding protein-like II"/>
    <property type="match status" value="1"/>
</dbReference>
<dbReference type="EMBL" id="NOWF01000009">
    <property type="protein sequence ID" value="OYD06809.1"/>
    <property type="molecule type" value="Genomic_DNA"/>
</dbReference>
<dbReference type="InterPro" id="IPR036388">
    <property type="entry name" value="WH-like_DNA-bd_sf"/>
</dbReference>
<reference evidence="3 4" key="1">
    <citation type="submission" date="2017-07" db="EMBL/GenBank/DDBJ databases">
        <title>The genome sequence of Paludifilum halophilum highlights mechanisms for microbial adaptation to high salt environemnts.</title>
        <authorList>
            <person name="Belbahri L."/>
        </authorList>
    </citation>
    <scope>NUCLEOTIDE SEQUENCE [LARGE SCALE GENOMIC DNA]</scope>
    <source>
        <strain evidence="3 4">DSM 102817</strain>
    </source>
</reference>
<dbReference type="OrthoDB" id="147067at2"/>
<dbReference type="AlphaFoldDB" id="A0A235B4B8"/>
<evidence type="ECO:0000313" key="3">
    <source>
        <dbReference type="EMBL" id="OYD06809.1"/>
    </source>
</evidence>
<dbReference type="Pfam" id="PF14503">
    <property type="entry name" value="YhfZ_C"/>
    <property type="match status" value="1"/>
</dbReference>
<dbReference type="CDD" id="cd13533">
    <property type="entry name" value="PBP2_Yhfz"/>
    <property type="match status" value="1"/>
</dbReference>
<dbReference type="Proteomes" id="UP000215459">
    <property type="component" value="Unassembled WGS sequence"/>
</dbReference>
<dbReference type="SUPFAM" id="SSF46785">
    <property type="entry name" value="Winged helix' DNA-binding domain"/>
    <property type="match status" value="1"/>
</dbReference>
<dbReference type="InterPro" id="IPR041444">
    <property type="entry name" value="HTH_41"/>
</dbReference>